<sequence length="78" mass="8591">MVSSTRELYDAAMQILSELSALMVSTVGIVMVISLLPAILRQIALWIARVRLEYRNMTQSLTLALDDLENHVGVMSGA</sequence>
<accession>A0A8J2PJY4</accession>
<keyword evidence="1" id="KW-0472">Membrane</keyword>
<comment type="caution">
    <text evidence="2">The sequence shown here is derived from an EMBL/GenBank/DDBJ whole genome shotgun (WGS) entry which is preliminary data.</text>
</comment>
<organism evidence="2 3">
    <name type="scientific">Allacma fusca</name>
    <dbReference type="NCBI Taxonomy" id="39272"/>
    <lineage>
        <taxon>Eukaryota</taxon>
        <taxon>Metazoa</taxon>
        <taxon>Ecdysozoa</taxon>
        <taxon>Arthropoda</taxon>
        <taxon>Hexapoda</taxon>
        <taxon>Collembola</taxon>
        <taxon>Symphypleona</taxon>
        <taxon>Sminthuridae</taxon>
        <taxon>Allacma</taxon>
    </lineage>
</organism>
<feature type="transmembrane region" description="Helical" evidence="1">
    <location>
        <begin position="20"/>
        <end position="40"/>
    </location>
</feature>
<gene>
    <name evidence="2" type="ORF">AFUS01_LOCUS35702</name>
</gene>
<evidence type="ECO:0000313" key="2">
    <source>
        <dbReference type="EMBL" id="CAG7825599.1"/>
    </source>
</evidence>
<dbReference type="Proteomes" id="UP000708208">
    <property type="component" value="Unassembled WGS sequence"/>
</dbReference>
<reference evidence="2" key="1">
    <citation type="submission" date="2021-06" db="EMBL/GenBank/DDBJ databases">
        <authorList>
            <person name="Hodson N. C."/>
            <person name="Mongue J. A."/>
            <person name="Jaron S. K."/>
        </authorList>
    </citation>
    <scope>NUCLEOTIDE SEQUENCE</scope>
</reference>
<name>A0A8J2PJY4_9HEXA</name>
<protein>
    <submittedName>
        <fullName evidence="2">Uncharacterized protein</fullName>
    </submittedName>
</protein>
<keyword evidence="1" id="KW-0812">Transmembrane</keyword>
<dbReference type="AlphaFoldDB" id="A0A8J2PJY4"/>
<evidence type="ECO:0000256" key="1">
    <source>
        <dbReference type="SAM" id="Phobius"/>
    </source>
</evidence>
<dbReference type="EMBL" id="CAJVCH010536890">
    <property type="protein sequence ID" value="CAG7825599.1"/>
    <property type="molecule type" value="Genomic_DNA"/>
</dbReference>
<evidence type="ECO:0000313" key="3">
    <source>
        <dbReference type="Proteomes" id="UP000708208"/>
    </source>
</evidence>
<keyword evidence="3" id="KW-1185">Reference proteome</keyword>
<keyword evidence="1" id="KW-1133">Transmembrane helix</keyword>
<proteinExistence type="predicted"/>